<dbReference type="Gene3D" id="1.10.10.60">
    <property type="entry name" value="Homeodomain-like"/>
    <property type="match status" value="1"/>
</dbReference>
<dbReference type="PROSITE" id="PS50071">
    <property type="entry name" value="HOMEOBOX_2"/>
    <property type="match status" value="1"/>
</dbReference>
<name>A0AAD8MYF1_9APIA</name>
<evidence type="ECO:0000256" key="3">
    <source>
        <dbReference type="SAM" id="Coils"/>
    </source>
</evidence>
<feature type="coiled-coil region" evidence="3">
    <location>
        <begin position="48"/>
        <end position="75"/>
    </location>
</feature>
<dbReference type="InterPro" id="IPR009057">
    <property type="entry name" value="Homeodomain-like_sf"/>
</dbReference>
<evidence type="ECO:0000313" key="7">
    <source>
        <dbReference type="Proteomes" id="UP001237642"/>
    </source>
</evidence>
<evidence type="ECO:0000256" key="4">
    <source>
        <dbReference type="SAM" id="MobiDB-lite"/>
    </source>
</evidence>
<protein>
    <recommendedName>
        <fullName evidence="5">Homeobox domain-containing protein</fullName>
    </recommendedName>
</protein>
<dbReference type="PANTHER" id="PTHR45654">
    <property type="entry name" value="HOMEOBOX-LEUCINE ZIPPER PROTEIN MERISTEM L1"/>
    <property type="match status" value="1"/>
</dbReference>
<comment type="caution">
    <text evidence="6">The sequence shown here is derived from an EMBL/GenBank/DDBJ whole genome shotgun (WGS) entry which is preliminary data.</text>
</comment>
<keyword evidence="7" id="KW-1185">Reference proteome</keyword>
<dbReference type="Proteomes" id="UP001237642">
    <property type="component" value="Unassembled WGS sequence"/>
</dbReference>
<comment type="subcellular location">
    <subcellularLocation>
        <location evidence="1 2">Nucleus</location>
    </subcellularLocation>
</comment>
<sequence>MDADKDGVGRSGDGGSDNALQSSSRIKLSLSYRQIHFWFQNKRTQFKAQQAKADNTALRLENDNIQRENNAMKEDRGHKACPSCRGPSTYTHKQKMFVENAHLREELHKVSSTIANYIGRPISQLHLGNQGTADGPSVDLLSRDSSANQMWPFGFVVTNLIGPRWSKLLIMLWLN</sequence>
<reference evidence="6" key="2">
    <citation type="submission" date="2023-05" db="EMBL/GenBank/DDBJ databases">
        <authorList>
            <person name="Schelkunov M.I."/>
        </authorList>
    </citation>
    <scope>NUCLEOTIDE SEQUENCE</scope>
    <source>
        <strain evidence="6">Hsosn_3</strain>
        <tissue evidence="6">Leaf</tissue>
    </source>
</reference>
<evidence type="ECO:0000259" key="5">
    <source>
        <dbReference type="PROSITE" id="PS50071"/>
    </source>
</evidence>
<reference evidence="6" key="1">
    <citation type="submission" date="2023-02" db="EMBL/GenBank/DDBJ databases">
        <title>Genome of toxic invasive species Heracleum sosnowskyi carries increased number of genes despite the absence of recent whole-genome duplications.</title>
        <authorList>
            <person name="Schelkunov M."/>
            <person name="Shtratnikova V."/>
            <person name="Makarenko M."/>
            <person name="Klepikova A."/>
            <person name="Omelchenko D."/>
            <person name="Novikova G."/>
            <person name="Obukhova E."/>
            <person name="Bogdanov V."/>
            <person name="Penin A."/>
            <person name="Logacheva M."/>
        </authorList>
    </citation>
    <scope>NUCLEOTIDE SEQUENCE</scope>
    <source>
        <strain evidence="6">Hsosn_3</strain>
        <tissue evidence="6">Leaf</tissue>
    </source>
</reference>
<evidence type="ECO:0000256" key="2">
    <source>
        <dbReference type="PROSITE-ProRule" id="PRU00108"/>
    </source>
</evidence>
<gene>
    <name evidence="6" type="ORF">POM88_016411</name>
</gene>
<accession>A0AAD8MYF1</accession>
<organism evidence="6 7">
    <name type="scientific">Heracleum sosnowskyi</name>
    <dbReference type="NCBI Taxonomy" id="360622"/>
    <lineage>
        <taxon>Eukaryota</taxon>
        <taxon>Viridiplantae</taxon>
        <taxon>Streptophyta</taxon>
        <taxon>Embryophyta</taxon>
        <taxon>Tracheophyta</taxon>
        <taxon>Spermatophyta</taxon>
        <taxon>Magnoliopsida</taxon>
        <taxon>eudicotyledons</taxon>
        <taxon>Gunneridae</taxon>
        <taxon>Pentapetalae</taxon>
        <taxon>asterids</taxon>
        <taxon>campanulids</taxon>
        <taxon>Apiales</taxon>
        <taxon>Apiaceae</taxon>
        <taxon>Apioideae</taxon>
        <taxon>apioid superclade</taxon>
        <taxon>Tordylieae</taxon>
        <taxon>Tordyliinae</taxon>
        <taxon>Heracleum</taxon>
    </lineage>
</organism>
<dbReference type="InterPro" id="IPR042160">
    <property type="entry name" value="HD-Zip_IV"/>
</dbReference>
<keyword evidence="2" id="KW-0238">DNA-binding</keyword>
<evidence type="ECO:0000256" key="1">
    <source>
        <dbReference type="ARBA" id="ARBA00004123"/>
    </source>
</evidence>
<evidence type="ECO:0000313" key="6">
    <source>
        <dbReference type="EMBL" id="KAK1388233.1"/>
    </source>
</evidence>
<dbReference type="PANTHER" id="PTHR45654:SF1">
    <property type="entry name" value="HOMEOBOX-LEUCINE ZIPPER PROTEIN HDG11"/>
    <property type="match status" value="1"/>
</dbReference>
<proteinExistence type="predicted"/>
<dbReference type="InterPro" id="IPR001356">
    <property type="entry name" value="HD"/>
</dbReference>
<keyword evidence="2" id="KW-0371">Homeobox</keyword>
<dbReference type="AlphaFoldDB" id="A0AAD8MYF1"/>
<feature type="domain" description="Homeobox" evidence="5">
    <location>
        <begin position="27"/>
        <end position="49"/>
    </location>
</feature>
<dbReference type="SUPFAM" id="SSF46689">
    <property type="entry name" value="Homeodomain-like"/>
    <property type="match status" value="1"/>
</dbReference>
<dbReference type="GO" id="GO:0003677">
    <property type="term" value="F:DNA binding"/>
    <property type="evidence" value="ECO:0007669"/>
    <property type="project" value="UniProtKB-UniRule"/>
</dbReference>
<feature type="DNA-binding region" description="Homeobox" evidence="2">
    <location>
        <begin position="29"/>
        <end position="50"/>
    </location>
</feature>
<dbReference type="GO" id="GO:0005634">
    <property type="term" value="C:nucleus"/>
    <property type="evidence" value="ECO:0007669"/>
    <property type="project" value="UniProtKB-SubCell"/>
</dbReference>
<keyword evidence="2" id="KW-0539">Nucleus</keyword>
<dbReference type="EMBL" id="JAUIZM010000004">
    <property type="protein sequence ID" value="KAK1388233.1"/>
    <property type="molecule type" value="Genomic_DNA"/>
</dbReference>
<dbReference type="CDD" id="cd00086">
    <property type="entry name" value="homeodomain"/>
    <property type="match status" value="1"/>
</dbReference>
<keyword evidence="3" id="KW-0175">Coiled coil</keyword>
<feature type="region of interest" description="Disordered" evidence="4">
    <location>
        <begin position="1"/>
        <end position="22"/>
    </location>
</feature>